<evidence type="ECO:0000256" key="2">
    <source>
        <dbReference type="ARBA" id="ARBA00022679"/>
    </source>
</evidence>
<dbReference type="GO" id="GO:0008168">
    <property type="term" value="F:methyltransferase activity"/>
    <property type="evidence" value="ECO:0007669"/>
    <property type="project" value="UniProtKB-KW"/>
</dbReference>
<evidence type="ECO:0000256" key="1">
    <source>
        <dbReference type="ARBA" id="ARBA00022603"/>
    </source>
</evidence>
<evidence type="ECO:0000313" key="5">
    <source>
        <dbReference type="Proteomes" id="UP000319353"/>
    </source>
</evidence>
<protein>
    <submittedName>
        <fullName evidence="4">Class I SAM-dependent methyltransferase</fullName>
    </submittedName>
</protein>
<dbReference type="PANTHER" id="PTHR43464:SF19">
    <property type="entry name" value="UBIQUINONE BIOSYNTHESIS O-METHYLTRANSFERASE, MITOCHONDRIAL"/>
    <property type="match status" value="1"/>
</dbReference>
<accession>A0A537KTJ9</accession>
<sequence length="272" mass="30957">MTQVRFRADLLLNYMSSAPLALAFERYLEGRILGQVPFRRPVLDLGCGDGLFAHLLFAEPIDTGIDPNPRELERARQRRCYRELIEGVGSAVPKPSGAYQTIFSNSALEHIPVLEPVFREVHRLLAPGGRLYLTVPSPLFEQFTVLNALLTGSRLERLAARYRRFGSRGLWRQQHYHTREEWQSIAESHGFLPIDAFTYDPRRICLLNDALYPLAGMSLLSKGVFDRWVLWPRLRRLTMRPLSRIVEGFLEGGLRADPGGLVFLALEKGASR</sequence>
<evidence type="ECO:0000256" key="3">
    <source>
        <dbReference type="ARBA" id="ARBA00022691"/>
    </source>
</evidence>
<dbReference type="EMBL" id="VBAL01000144">
    <property type="protein sequence ID" value="TMI99062.1"/>
    <property type="molecule type" value="Genomic_DNA"/>
</dbReference>
<reference evidence="4 5" key="1">
    <citation type="journal article" date="2019" name="Nat. Microbiol.">
        <title>Mediterranean grassland soil C-N compound turnover is dependent on rainfall and depth, and is mediated by genomically divergent microorganisms.</title>
        <authorList>
            <person name="Diamond S."/>
            <person name="Andeer P.F."/>
            <person name="Li Z."/>
            <person name="Crits-Christoph A."/>
            <person name="Burstein D."/>
            <person name="Anantharaman K."/>
            <person name="Lane K.R."/>
            <person name="Thomas B.C."/>
            <person name="Pan C."/>
            <person name="Northen T.R."/>
            <person name="Banfield J.F."/>
        </authorList>
    </citation>
    <scope>NUCLEOTIDE SEQUENCE [LARGE SCALE GENOMIC DNA]</scope>
    <source>
        <strain evidence="4">NP_4</strain>
    </source>
</reference>
<dbReference type="Pfam" id="PF13489">
    <property type="entry name" value="Methyltransf_23"/>
    <property type="match status" value="1"/>
</dbReference>
<gene>
    <name evidence="4" type="ORF">E6H01_11500</name>
</gene>
<keyword evidence="3" id="KW-0949">S-adenosyl-L-methionine</keyword>
<proteinExistence type="predicted"/>
<dbReference type="Gene3D" id="3.40.50.150">
    <property type="entry name" value="Vaccinia Virus protein VP39"/>
    <property type="match status" value="1"/>
</dbReference>
<evidence type="ECO:0000313" key="4">
    <source>
        <dbReference type="EMBL" id="TMI99062.1"/>
    </source>
</evidence>
<organism evidence="4 5">
    <name type="scientific">Candidatus Segetimicrobium genomatis</name>
    <dbReference type="NCBI Taxonomy" id="2569760"/>
    <lineage>
        <taxon>Bacteria</taxon>
        <taxon>Bacillati</taxon>
        <taxon>Candidatus Sysuimicrobiota</taxon>
        <taxon>Candidatus Sysuimicrobiia</taxon>
        <taxon>Candidatus Sysuimicrobiales</taxon>
        <taxon>Candidatus Segetimicrobiaceae</taxon>
        <taxon>Candidatus Segetimicrobium</taxon>
    </lineage>
</organism>
<keyword evidence="1 4" id="KW-0489">Methyltransferase</keyword>
<comment type="caution">
    <text evidence="4">The sequence shown here is derived from an EMBL/GenBank/DDBJ whole genome shotgun (WGS) entry which is preliminary data.</text>
</comment>
<keyword evidence="2 4" id="KW-0808">Transferase</keyword>
<dbReference type="CDD" id="cd02440">
    <property type="entry name" value="AdoMet_MTases"/>
    <property type="match status" value="1"/>
</dbReference>
<dbReference type="InterPro" id="IPR029063">
    <property type="entry name" value="SAM-dependent_MTases_sf"/>
</dbReference>
<dbReference type="AlphaFoldDB" id="A0A537KTJ9"/>
<dbReference type="PANTHER" id="PTHR43464">
    <property type="entry name" value="METHYLTRANSFERASE"/>
    <property type="match status" value="1"/>
</dbReference>
<dbReference type="Proteomes" id="UP000319353">
    <property type="component" value="Unassembled WGS sequence"/>
</dbReference>
<dbReference type="GO" id="GO:0032259">
    <property type="term" value="P:methylation"/>
    <property type="evidence" value="ECO:0007669"/>
    <property type="project" value="UniProtKB-KW"/>
</dbReference>
<dbReference type="SUPFAM" id="SSF53335">
    <property type="entry name" value="S-adenosyl-L-methionine-dependent methyltransferases"/>
    <property type="match status" value="1"/>
</dbReference>
<name>A0A537KTJ9_9BACT</name>